<proteinExistence type="predicted"/>
<protein>
    <submittedName>
        <fullName evidence="2">Uncharacterized protein</fullName>
    </submittedName>
</protein>
<feature type="region of interest" description="Disordered" evidence="1">
    <location>
        <begin position="1"/>
        <end position="73"/>
    </location>
</feature>
<feature type="compositionally biased region" description="Basic and acidic residues" evidence="1">
    <location>
        <begin position="57"/>
        <end position="73"/>
    </location>
</feature>
<accession>A0AAV2NDT5</accession>
<name>A0AAV2NDT5_9HYME</name>
<sequence>MKASRRPNNGKPARSRGSQQWQSAAHCQTGVNCQPVVPRGDRPRVPQNGGRAGTSSRDARSETEREPEIARPL</sequence>
<dbReference type="Proteomes" id="UP001497644">
    <property type="component" value="Chromosome 13"/>
</dbReference>
<reference evidence="2" key="1">
    <citation type="submission" date="2024-04" db="EMBL/GenBank/DDBJ databases">
        <authorList>
            <consortium name="Molecular Ecology Group"/>
        </authorList>
    </citation>
    <scope>NUCLEOTIDE SEQUENCE</scope>
</reference>
<dbReference type="EMBL" id="OZ034836">
    <property type="protein sequence ID" value="CAL1678098.1"/>
    <property type="molecule type" value="Genomic_DNA"/>
</dbReference>
<gene>
    <name evidence="2" type="ORF">LPLAT_LOCUS3992</name>
</gene>
<dbReference type="AlphaFoldDB" id="A0AAV2NDT5"/>
<evidence type="ECO:0000313" key="3">
    <source>
        <dbReference type="Proteomes" id="UP001497644"/>
    </source>
</evidence>
<organism evidence="2 3">
    <name type="scientific">Lasius platythorax</name>
    <dbReference type="NCBI Taxonomy" id="488582"/>
    <lineage>
        <taxon>Eukaryota</taxon>
        <taxon>Metazoa</taxon>
        <taxon>Ecdysozoa</taxon>
        <taxon>Arthropoda</taxon>
        <taxon>Hexapoda</taxon>
        <taxon>Insecta</taxon>
        <taxon>Pterygota</taxon>
        <taxon>Neoptera</taxon>
        <taxon>Endopterygota</taxon>
        <taxon>Hymenoptera</taxon>
        <taxon>Apocrita</taxon>
        <taxon>Aculeata</taxon>
        <taxon>Formicoidea</taxon>
        <taxon>Formicidae</taxon>
        <taxon>Formicinae</taxon>
        <taxon>Lasius</taxon>
        <taxon>Lasius</taxon>
    </lineage>
</organism>
<evidence type="ECO:0000313" key="2">
    <source>
        <dbReference type="EMBL" id="CAL1678098.1"/>
    </source>
</evidence>
<evidence type="ECO:0000256" key="1">
    <source>
        <dbReference type="SAM" id="MobiDB-lite"/>
    </source>
</evidence>
<feature type="compositionally biased region" description="Polar residues" evidence="1">
    <location>
        <begin position="16"/>
        <end position="32"/>
    </location>
</feature>
<keyword evidence="3" id="KW-1185">Reference proteome</keyword>